<dbReference type="EMBL" id="PGCI01000069">
    <property type="protein sequence ID" value="PLW43339.1"/>
    <property type="molecule type" value="Genomic_DNA"/>
</dbReference>
<evidence type="ECO:0000313" key="2">
    <source>
        <dbReference type="EMBL" id="PLW43339.1"/>
    </source>
</evidence>
<sequence>MRVCTSKMHLGTGRSWLEDCGTESYLRRVSTHQLLPHPPTSFFHKEIKIESIMHLLLTVALLFGLCTFEATAAWATSGNCPSGKQTVCTNGSDKCQCDSFHCVVLVELGLTAVELDRTHHAILFRFDSEDAQAPTNRGNHQCFAGLGWLTCCPPKTVVGKATSRAA</sequence>
<keyword evidence="1" id="KW-0472">Membrane</keyword>
<name>A0A2N5V016_9BASI</name>
<dbReference type="AlphaFoldDB" id="A0A2N5V016"/>
<protein>
    <submittedName>
        <fullName evidence="2">Uncharacterized protein</fullName>
    </submittedName>
</protein>
<comment type="caution">
    <text evidence="2">The sequence shown here is derived from an EMBL/GenBank/DDBJ whole genome shotgun (WGS) entry which is preliminary data.</text>
</comment>
<proteinExistence type="predicted"/>
<reference evidence="2 3" key="1">
    <citation type="submission" date="2017-11" db="EMBL/GenBank/DDBJ databases">
        <title>De novo assembly and phasing of dikaryotic genomes from two isolates of Puccinia coronata f. sp. avenae, the causal agent of oat crown rust.</title>
        <authorList>
            <person name="Miller M.E."/>
            <person name="Zhang Y."/>
            <person name="Omidvar V."/>
            <person name="Sperschneider J."/>
            <person name="Schwessinger B."/>
            <person name="Raley C."/>
            <person name="Palmer J.M."/>
            <person name="Garnica D."/>
            <person name="Upadhyaya N."/>
            <person name="Rathjen J."/>
            <person name="Taylor J.M."/>
            <person name="Park R.F."/>
            <person name="Dodds P.N."/>
            <person name="Hirsch C.D."/>
            <person name="Kianian S.F."/>
            <person name="Figueroa M."/>
        </authorList>
    </citation>
    <scope>NUCLEOTIDE SEQUENCE [LARGE SCALE GENOMIC DNA]</scope>
    <source>
        <strain evidence="2">12SD80</strain>
    </source>
</reference>
<evidence type="ECO:0000256" key="1">
    <source>
        <dbReference type="SAM" id="Phobius"/>
    </source>
</evidence>
<accession>A0A2N5V016</accession>
<keyword evidence="1" id="KW-0812">Transmembrane</keyword>
<gene>
    <name evidence="2" type="ORF">PCASD_06142</name>
</gene>
<evidence type="ECO:0000313" key="3">
    <source>
        <dbReference type="Proteomes" id="UP000235392"/>
    </source>
</evidence>
<dbReference type="Proteomes" id="UP000235392">
    <property type="component" value="Unassembled WGS sequence"/>
</dbReference>
<feature type="transmembrane region" description="Helical" evidence="1">
    <location>
        <begin position="55"/>
        <end position="75"/>
    </location>
</feature>
<organism evidence="2 3">
    <name type="scientific">Puccinia coronata f. sp. avenae</name>
    <dbReference type="NCBI Taxonomy" id="200324"/>
    <lineage>
        <taxon>Eukaryota</taxon>
        <taxon>Fungi</taxon>
        <taxon>Dikarya</taxon>
        <taxon>Basidiomycota</taxon>
        <taxon>Pucciniomycotina</taxon>
        <taxon>Pucciniomycetes</taxon>
        <taxon>Pucciniales</taxon>
        <taxon>Pucciniaceae</taxon>
        <taxon>Puccinia</taxon>
    </lineage>
</organism>
<keyword evidence="1" id="KW-1133">Transmembrane helix</keyword>